<keyword evidence="2" id="KW-1185">Reference proteome</keyword>
<gene>
    <name evidence="1" type="ORF">SAMN04490355_106625</name>
</gene>
<dbReference type="AlphaFoldDB" id="A0A1I4PLI3"/>
<accession>A0A1I4PLI3</accession>
<evidence type="ECO:0000313" key="2">
    <source>
        <dbReference type="Proteomes" id="UP000199520"/>
    </source>
</evidence>
<evidence type="ECO:0000313" key="1">
    <source>
        <dbReference type="EMBL" id="SFM28484.1"/>
    </source>
</evidence>
<proteinExistence type="predicted"/>
<sequence>MRKYWYWLGVFVFIFSFWIASPYCYAADWDYVCSSSDDTKYYLDTSSVEKNDAYLRFWRKGVHLEIKDGEKEFISYHEVHLANPLEVRVLHIISYDNRGNELRNFKRSGEWQNLRSSSIIYSIANAAMHYIN</sequence>
<protein>
    <submittedName>
        <fullName evidence="1">Uncharacterized protein</fullName>
    </submittedName>
</protein>
<reference evidence="2" key="1">
    <citation type="submission" date="2016-10" db="EMBL/GenBank/DDBJ databases">
        <authorList>
            <person name="Varghese N."/>
            <person name="Submissions S."/>
        </authorList>
    </citation>
    <scope>NUCLEOTIDE SEQUENCE [LARGE SCALE GENOMIC DNA]</scope>
    <source>
        <strain evidence="2">DSM 13327</strain>
    </source>
</reference>
<organism evidence="1 2">
    <name type="scientific">Pelosinus propionicus DSM 13327</name>
    <dbReference type="NCBI Taxonomy" id="1123291"/>
    <lineage>
        <taxon>Bacteria</taxon>
        <taxon>Bacillati</taxon>
        <taxon>Bacillota</taxon>
        <taxon>Negativicutes</taxon>
        <taxon>Selenomonadales</taxon>
        <taxon>Sporomusaceae</taxon>
        <taxon>Pelosinus</taxon>
    </lineage>
</organism>
<dbReference type="STRING" id="1123291.SAMN04490355_106625"/>
<dbReference type="Proteomes" id="UP000199520">
    <property type="component" value="Unassembled WGS sequence"/>
</dbReference>
<dbReference type="EMBL" id="FOTS01000066">
    <property type="protein sequence ID" value="SFM28484.1"/>
    <property type="molecule type" value="Genomic_DNA"/>
</dbReference>
<dbReference type="RefSeq" id="WP_090943525.1">
    <property type="nucleotide sequence ID" value="NZ_FOTS01000066.1"/>
</dbReference>
<name>A0A1I4PLI3_9FIRM</name>